<evidence type="ECO:0000259" key="1">
    <source>
        <dbReference type="Pfam" id="PF03067"/>
    </source>
</evidence>
<dbReference type="Proteomes" id="UP000094527">
    <property type="component" value="Unassembled WGS sequence"/>
</dbReference>
<proteinExistence type="predicted"/>
<reference evidence="2 3" key="1">
    <citation type="journal article" date="2016" name="Genome Biol. Evol.">
        <title>Gene Family Evolution Reflects Adaptation to Soil Environmental Stressors in the Genome of the Collembolan Orchesella cincta.</title>
        <authorList>
            <person name="Faddeeva-Vakhrusheva A."/>
            <person name="Derks M.F."/>
            <person name="Anvar S.Y."/>
            <person name="Agamennone V."/>
            <person name="Suring W."/>
            <person name="Smit S."/>
            <person name="van Straalen N.M."/>
            <person name="Roelofs D."/>
        </authorList>
    </citation>
    <scope>NUCLEOTIDE SEQUENCE [LARGE SCALE GENOMIC DNA]</scope>
    <source>
        <tissue evidence="2">Mixed pool</tissue>
    </source>
</reference>
<dbReference type="OrthoDB" id="64893at2759"/>
<dbReference type="AlphaFoldDB" id="A0A1D2MBE7"/>
<dbReference type="Pfam" id="PF03067">
    <property type="entry name" value="LPMO_10"/>
    <property type="match status" value="1"/>
</dbReference>
<sequence>CRNEHLIYLAVVSSDLKQFPKAAGHGRMMNPPARNTMWRFGFPSPVNYNDNELFCGGFKVHQIDNLGKCGLCGDEYKANLPRPHETGGKFGNAIITRRYYSGQKITVTIELTSNHMGNFVFRLCPMKFYATECDGQDWMNRNTLLIRLANGTLVSKYAIESTEKSFTVDLEVLLPRALNCSRCCFQWAYTTGNSWGVCEDGSQGLGCGPQETFINCADVAVVPLPAASRYWLDPKLTSSSRANPYRKYYRDQSRAGAPMTALAMRYFKKICMHANISINVLLEKELIRNGKLFCRFQRCVALDSKSPGMDENCQTRCMRYPPDCPPDMCKCVKDATAIGAFAKQPMAHQWCLDQCNVYPPKDCNPYKCSVEYITWNVN</sequence>
<comment type="caution">
    <text evidence="2">The sequence shown here is derived from an EMBL/GenBank/DDBJ whole genome shotgun (WGS) entry which is preliminary data.</text>
</comment>
<name>A0A1D2MBE7_ORCCI</name>
<evidence type="ECO:0000313" key="2">
    <source>
        <dbReference type="EMBL" id="ODM90326.1"/>
    </source>
</evidence>
<organism evidence="2 3">
    <name type="scientific">Orchesella cincta</name>
    <name type="common">Springtail</name>
    <name type="synonym">Podura cincta</name>
    <dbReference type="NCBI Taxonomy" id="48709"/>
    <lineage>
        <taxon>Eukaryota</taxon>
        <taxon>Metazoa</taxon>
        <taxon>Ecdysozoa</taxon>
        <taxon>Arthropoda</taxon>
        <taxon>Hexapoda</taxon>
        <taxon>Collembola</taxon>
        <taxon>Entomobryomorpha</taxon>
        <taxon>Entomobryoidea</taxon>
        <taxon>Orchesellidae</taxon>
        <taxon>Orchesellinae</taxon>
        <taxon>Orchesella</taxon>
    </lineage>
</organism>
<gene>
    <name evidence="2" type="ORF">Ocin01_16356</name>
</gene>
<accession>A0A1D2MBE7</accession>
<dbReference type="STRING" id="48709.A0A1D2MBE7"/>
<protein>
    <recommendedName>
        <fullName evidence="1">Chitin-binding type-4 domain-containing protein</fullName>
    </recommendedName>
</protein>
<keyword evidence="3" id="KW-1185">Reference proteome</keyword>
<dbReference type="OMA" id="DPQPRDH"/>
<evidence type="ECO:0000313" key="3">
    <source>
        <dbReference type="Proteomes" id="UP000094527"/>
    </source>
</evidence>
<dbReference type="EMBL" id="LJIJ01002034">
    <property type="protein sequence ID" value="ODM90326.1"/>
    <property type="molecule type" value="Genomic_DNA"/>
</dbReference>
<feature type="non-terminal residue" evidence="2">
    <location>
        <position position="1"/>
    </location>
</feature>
<dbReference type="InterPro" id="IPR004302">
    <property type="entry name" value="Cellulose/chitin-bd_N"/>
</dbReference>
<feature type="domain" description="Chitin-binding type-4" evidence="1">
    <location>
        <begin position="25"/>
        <end position="219"/>
    </location>
</feature>